<organism evidence="1 2">
    <name type="scientific">Persea americana</name>
    <name type="common">Avocado</name>
    <dbReference type="NCBI Taxonomy" id="3435"/>
    <lineage>
        <taxon>Eukaryota</taxon>
        <taxon>Viridiplantae</taxon>
        <taxon>Streptophyta</taxon>
        <taxon>Embryophyta</taxon>
        <taxon>Tracheophyta</taxon>
        <taxon>Spermatophyta</taxon>
        <taxon>Magnoliopsida</taxon>
        <taxon>Magnoliidae</taxon>
        <taxon>Laurales</taxon>
        <taxon>Lauraceae</taxon>
        <taxon>Persea</taxon>
    </lineage>
</organism>
<evidence type="ECO:0000313" key="2">
    <source>
        <dbReference type="Proteomes" id="UP001234297"/>
    </source>
</evidence>
<accession>A0ACC2LSV1</accession>
<gene>
    <name evidence="1" type="ORF">MRB53_010680</name>
</gene>
<protein>
    <submittedName>
        <fullName evidence="1">Uncharacterized protein</fullName>
    </submittedName>
</protein>
<dbReference type="EMBL" id="CM056811">
    <property type="protein sequence ID" value="KAJ8636413.1"/>
    <property type="molecule type" value="Genomic_DNA"/>
</dbReference>
<proteinExistence type="predicted"/>
<sequence length="280" mass="31940">MGRGQKINAWTSKVGELKKEVKRMFITSKGSVEEMNMIDEIQRLGVAYHFEKEINDALEHIYDANVDYDDLKTVALRFRLLRQEGYICGHLITEDVFNKFKDGGSNFKEGLISDVEGLSSLYEAAFYGTHGEDTLDEAISFTRGRPASLMTHLDGPLAAQVGHALELPMSKRIPRLEARFYISLFQQQKQPNDALLELVKLDFNLVQSMHRIELKELTRIQRRRTELPLHVAEEGGSPPLPSCLDRRGREQIRGENSDFVFFLALAWNPFFYILKCGNAG</sequence>
<comment type="caution">
    <text evidence="1">The sequence shown here is derived from an EMBL/GenBank/DDBJ whole genome shotgun (WGS) entry which is preliminary data.</text>
</comment>
<keyword evidence="2" id="KW-1185">Reference proteome</keyword>
<evidence type="ECO:0000313" key="1">
    <source>
        <dbReference type="EMBL" id="KAJ8636413.1"/>
    </source>
</evidence>
<reference evidence="1 2" key="1">
    <citation type="journal article" date="2022" name="Hortic Res">
        <title>A haplotype resolved chromosomal level avocado genome allows analysis of novel avocado genes.</title>
        <authorList>
            <person name="Nath O."/>
            <person name="Fletcher S.J."/>
            <person name="Hayward A."/>
            <person name="Shaw L.M."/>
            <person name="Masouleh A.K."/>
            <person name="Furtado A."/>
            <person name="Henry R.J."/>
            <person name="Mitter N."/>
        </authorList>
    </citation>
    <scope>NUCLEOTIDE SEQUENCE [LARGE SCALE GENOMIC DNA]</scope>
    <source>
        <strain evidence="2">cv. Hass</strain>
    </source>
</reference>
<name>A0ACC2LSV1_PERAE</name>
<dbReference type="Proteomes" id="UP001234297">
    <property type="component" value="Chromosome 3"/>
</dbReference>